<feature type="compositionally biased region" description="Basic residues" evidence="1">
    <location>
        <begin position="176"/>
        <end position="190"/>
    </location>
</feature>
<gene>
    <name evidence="2" type="ORF">ADL28_15085</name>
</gene>
<name>A0A0X3WY50_STRVO</name>
<dbReference type="AlphaFoldDB" id="A0A0X3WY50"/>
<sequence>MHAGEEEDGIAREGVAAQPVEDVVAQVLHGPVDVGEHAREQPGAARAVLGPVGGRQRGRAEGEDITVGDGDGGGDERGATPVAEGRADGQVENAGDLLGPGERGRRMSGGGDGAGTGERVVHHAQARRAERLPAQRVIRGQRLPLPTAASRPPPLEERSPSVIAPSCGVARDQRPARHGRFTQGRRARIP</sequence>
<reference evidence="3" key="1">
    <citation type="submission" date="2015-10" db="EMBL/GenBank/DDBJ databases">
        <authorList>
            <person name="Ju K.-S."/>
            <person name="Doroghazi J.R."/>
            <person name="Metcalf W.W."/>
        </authorList>
    </citation>
    <scope>NUCLEOTIDE SEQUENCE [LARGE SCALE GENOMIC DNA]</scope>
    <source>
        <strain evidence="3">NRRL F-8817</strain>
    </source>
</reference>
<feature type="region of interest" description="Disordered" evidence="1">
    <location>
        <begin position="35"/>
        <end position="190"/>
    </location>
</feature>
<organism evidence="2 3">
    <name type="scientific">Streptomyces violaceusniger</name>
    <dbReference type="NCBI Taxonomy" id="68280"/>
    <lineage>
        <taxon>Bacteria</taxon>
        <taxon>Bacillati</taxon>
        <taxon>Actinomycetota</taxon>
        <taxon>Actinomycetes</taxon>
        <taxon>Kitasatosporales</taxon>
        <taxon>Streptomycetaceae</taxon>
        <taxon>Streptomyces</taxon>
        <taxon>Streptomyces violaceusniger group</taxon>
    </lineage>
</organism>
<evidence type="ECO:0000313" key="3">
    <source>
        <dbReference type="Proteomes" id="UP000053413"/>
    </source>
</evidence>
<accession>A0A0X3WY50</accession>
<dbReference type="EMBL" id="LLZJ01000166">
    <property type="protein sequence ID" value="KUL61572.1"/>
    <property type="molecule type" value="Genomic_DNA"/>
</dbReference>
<feature type="compositionally biased region" description="Gly residues" evidence="1">
    <location>
        <begin position="107"/>
        <end position="116"/>
    </location>
</feature>
<evidence type="ECO:0000256" key="1">
    <source>
        <dbReference type="SAM" id="MobiDB-lite"/>
    </source>
</evidence>
<comment type="caution">
    <text evidence="2">The sequence shown here is derived from an EMBL/GenBank/DDBJ whole genome shotgun (WGS) entry which is preliminary data.</text>
</comment>
<evidence type="ECO:0000313" key="2">
    <source>
        <dbReference type="EMBL" id="KUL61572.1"/>
    </source>
</evidence>
<proteinExistence type="predicted"/>
<dbReference type="Proteomes" id="UP000053413">
    <property type="component" value="Unassembled WGS sequence"/>
</dbReference>
<protein>
    <submittedName>
        <fullName evidence="2">Uncharacterized protein</fullName>
    </submittedName>
</protein>